<evidence type="ECO:0000256" key="4">
    <source>
        <dbReference type="ARBA" id="ARBA00022679"/>
    </source>
</evidence>
<comment type="subcellular location">
    <subcellularLocation>
        <location evidence="8">Cytoplasm</location>
    </subcellularLocation>
</comment>
<keyword evidence="8" id="KW-0862">Zinc</keyword>
<dbReference type="GO" id="GO:0046104">
    <property type="term" value="P:thymidine metabolic process"/>
    <property type="evidence" value="ECO:0007669"/>
    <property type="project" value="TreeGrafter"/>
</dbReference>
<feature type="active site" description="Proton acceptor" evidence="8 9">
    <location>
        <position position="96"/>
    </location>
</feature>
<dbReference type="PATRIC" id="fig|1618390.3.peg.637"/>
<evidence type="ECO:0000256" key="12">
    <source>
        <dbReference type="RuleBase" id="RU004165"/>
    </source>
</evidence>
<dbReference type="Proteomes" id="UP000033980">
    <property type="component" value="Unassembled WGS sequence"/>
</dbReference>
<evidence type="ECO:0000256" key="9">
    <source>
        <dbReference type="PIRSR" id="PIRSR035805-1"/>
    </source>
</evidence>
<protein>
    <recommendedName>
        <fullName evidence="2 8">Thymidine kinase</fullName>
        <ecNumber evidence="2 8">2.7.1.21</ecNumber>
    </recommendedName>
</protein>
<feature type="binding site" evidence="8">
    <location>
        <begin position="95"/>
        <end position="98"/>
    </location>
    <ligand>
        <name>ATP</name>
        <dbReference type="ChEBI" id="CHEBI:30616"/>
    </ligand>
</feature>
<evidence type="ECO:0000256" key="6">
    <source>
        <dbReference type="ARBA" id="ARBA00022777"/>
    </source>
</evidence>
<dbReference type="Gene3D" id="3.30.60.20">
    <property type="match status" value="1"/>
</dbReference>
<dbReference type="Gene3D" id="3.40.50.300">
    <property type="entry name" value="P-loop containing nucleotide triphosphate hydrolases"/>
    <property type="match status" value="1"/>
</dbReference>
<feature type="binding site" evidence="10">
    <location>
        <position position="192"/>
    </location>
    <ligand>
        <name>substrate</name>
    </ligand>
</feature>
<evidence type="ECO:0000256" key="7">
    <source>
        <dbReference type="ARBA" id="ARBA00022840"/>
    </source>
</evidence>
<evidence type="ECO:0000313" key="13">
    <source>
        <dbReference type="EMBL" id="KKS92917.1"/>
    </source>
</evidence>
<dbReference type="EMBL" id="LCFK01000032">
    <property type="protein sequence ID" value="KKS92917.1"/>
    <property type="molecule type" value="Genomic_DNA"/>
</dbReference>
<dbReference type="PANTHER" id="PTHR11441">
    <property type="entry name" value="THYMIDINE KINASE"/>
    <property type="match status" value="1"/>
</dbReference>
<feature type="binding site" evidence="8">
    <location>
        <begin position="10"/>
        <end position="17"/>
    </location>
    <ligand>
        <name>ATP</name>
        <dbReference type="ChEBI" id="CHEBI:30616"/>
    </ligand>
</feature>
<feature type="binding site" evidence="8">
    <location>
        <position position="152"/>
    </location>
    <ligand>
        <name>Zn(2+)</name>
        <dbReference type="ChEBI" id="CHEBI:29105"/>
    </ligand>
</feature>
<dbReference type="InterPro" id="IPR027417">
    <property type="entry name" value="P-loop_NTPase"/>
</dbReference>
<evidence type="ECO:0000256" key="2">
    <source>
        <dbReference type="ARBA" id="ARBA00012118"/>
    </source>
</evidence>
<dbReference type="GO" id="GO:0008270">
    <property type="term" value="F:zinc ion binding"/>
    <property type="evidence" value="ECO:0007669"/>
    <property type="project" value="UniProtKB-UniRule"/>
</dbReference>
<accession>A0A0G1D5D0</accession>
<evidence type="ECO:0000256" key="11">
    <source>
        <dbReference type="RuleBase" id="RU000544"/>
    </source>
</evidence>
<proteinExistence type="inferred from homology"/>
<keyword evidence="3 8" id="KW-0237">DNA synthesis</keyword>
<evidence type="ECO:0000256" key="3">
    <source>
        <dbReference type="ARBA" id="ARBA00022634"/>
    </source>
</evidence>
<feature type="binding site" evidence="8">
    <location>
        <position position="196"/>
    </location>
    <ligand>
        <name>Zn(2+)</name>
        <dbReference type="ChEBI" id="CHEBI:29105"/>
    </ligand>
</feature>
<evidence type="ECO:0000256" key="1">
    <source>
        <dbReference type="ARBA" id="ARBA00007587"/>
    </source>
</evidence>
<keyword evidence="4 8" id="KW-0808">Transferase</keyword>
<evidence type="ECO:0000256" key="10">
    <source>
        <dbReference type="PIRSR" id="PIRSR035805-2"/>
    </source>
</evidence>
<keyword evidence="6 8" id="KW-0418">Kinase</keyword>
<dbReference type="PANTHER" id="PTHR11441:SF0">
    <property type="entry name" value="THYMIDINE KINASE, CYTOSOLIC"/>
    <property type="match status" value="1"/>
</dbReference>
<sequence>MTEKLKGISGSMFAGKTGKVIDLAIRAEYAKKSVLAFKPSIDNRWDMPNFLVSREKNGKENKIYPAHSVDSALEIVGIVLDRIKREGHLDYIVIDEAQLFDNSLVDVVRYLLELDIKVVFAGLATDFRGEPFGPMPTLLAISDEIERITAICDFVDEEGDCCGQEATRTQREINGKPANYYDPIVVIGDVEYKARCSNHHIVPGKPKTIYSR</sequence>
<dbReference type="EC" id="2.7.1.21" evidence="2 8"/>
<name>A0A0G1D5D0_9BACT</name>
<feature type="binding site" evidence="8">
    <location>
        <position position="162"/>
    </location>
    <ligand>
        <name>Zn(2+)</name>
        <dbReference type="ChEBI" id="CHEBI:29105"/>
    </ligand>
</feature>
<organism evidence="13 14">
    <name type="scientific">Candidatus Collierbacteria bacterium GW2011_GWC2_43_12</name>
    <dbReference type="NCBI Taxonomy" id="1618390"/>
    <lineage>
        <taxon>Bacteria</taxon>
        <taxon>Candidatus Collieribacteriota</taxon>
    </lineage>
</organism>
<evidence type="ECO:0000256" key="8">
    <source>
        <dbReference type="HAMAP-Rule" id="MF_00124"/>
    </source>
</evidence>
<evidence type="ECO:0000313" key="14">
    <source>
        <dbReference type="Proteomes" id="UP000033980"/>
    </source>
</evidence>
<gene>
    <name evidence="8" type="primary">tdk</name>
    <name evidence="13" type="ORF">UV68_C0032G0012</name>
</gene>
<reference evidence="13 14" key="1">
    <citation type="journal article" date="2015" name="Nature">
        <title>rRNA introns, odd ribosomes, and small enigmatic genomes across a large radiation of phyla.</title>
        <authorList>
            <person name="Brown C.T."/>
            <person name="Hug L.A."/>
            <person name="Thomas B.C."/>
            <person name="Sharon I."/>
            <person name="Castelle C.J."/>
            <person name="Singh A."/>
            <person name="Wilkins M.J."/>
            <person name="Williams K.H."/>
            <person name="Banfield J.F."/>
        </authorList>
    </citation>
    <scope>NUCLEOTIDE SEQUENCE [LARGE SCALE GENOMIC DNA]</scope>
</reference>
<keyword evidence="8" id="KW-0963">Cytoplasm</keyword>
<keyword evidence="8" id="KW-0479">Metal-binding</keyword>
<feature type="binding site" evidence="8">
    <location>
        <position position="199"/>
    </location>
    <ligand>
        <name>Zn(2+)</name>
        <dbReference type="ChEBI" id="CHEBI:29105"/>
    </ligand>
</feature>
<dbReference type="PIRSF" id="PIRSF035805">
    <property type="entry name" value="TK_cell"/>
    <property type="match status" value="1"/>
</dbReference>
<comment type="similarity">
    <text evidence="1 8 12">Belongs to the thymidine kinase family.</text>
</comment>
<dbReference type="SUPFAM" id="SSF52540">
    <property type="entry name" value="P-loop containing nucleoside triphosphate hydrolases"/>
    <property type="match status" value="1"/>
</dbReference>
<dbReference type="GO" id="GO:0005524">
    <property type="term" value="F:ATP binding"/>
    <property type="evidence" value="ECO:0007669"/>
    <property type="project" value="UniProtKB-UniRule"/>
</dbReference>
<dbReference type="GO" id="GO:0071897">
    <property type="term" value="P:DNA biosynthetic process"/>
    <property type="evidence" value="ECO:0007669"/>
    <property type="project" value="UniProtKB-KW"/>
</dbReference>
<dbReference type="Pfam" id="PF00265">
    <property type="entry name" value="TK"/>
    <property type="match status" value="1"/>
</dbReference>
<feature type="binding site" evidence="10">
    <location>
        <begin position="185"/>
        <end position="188"/>
    </location>
    <ligand>
        <name>substrate</name>
    </ligand>
</feature>
<dbReference type="InterPro" id="IPR001267">
    <property type="entry name" value="Thymidine_kinase"/>
</dbReference>
<comment type="caution">
    <text evidence="13">The sequence shown here is derived from an EMBL/GenBank/DDBJ whole genome shotgun (WGS) entry which is preliminary data.</text>
</comment>
<keyword evidence="5 8" id="KW-0547">Nucleotide-binding</keyword>
<comment type="subunit">
    <text evidence="8">Homotetramer.</text>
</comment>
<dbReference type="HAMAP" id="MF_00124">
    <property type="entry name" value="Thymidine_kinase"/>
    <property type="match status" value="1"/>
</dbReference>
<dbReference type="GO" id="GO:0004797">
    <property type="term" value="F:thymidine kinase activity"/>
    <property type="evidence" value="ECO:0007669"/>
    <property type="project" value="UniProtKB-UniRule"/>
</dbReference>
<evidence type="ECO:0000256" key="5">
    <source>
        <dbReference type="ARBA" id="ARBA00022741"/>
    </source>
</evidence>
<dbReference type="GO" id="GO:0005829">
    <property type="term" value="C:cytosol"/>
    <property type="evidence" value="ECO:0007669"/>
    <property type="project" value="TreeGrafter"/>
</dbReference>
<comment type="catalytic activity">
    <reaction evidence="8 11">
        <text>thymidine + ATP = dTMP + ADP + H(+)</text>
        <dbReference type="Rhea" id="RHEA:19129"/>
        <dbReference type="ChEBI" id="CHEBI:15378"/>
        <dbReference type="ChEBI" id="CHEBI:17748"/>
        <dbReference type="ChEBI" id="CHEBI:30616"/>
        <dbReference type="ChEBI" id="CHEBI:63528"/>
        <dbReference type="ChEBI" id="CHEBI:456216"/>
        <dbReference type="EC" id="2.7.1.21"/>
    </reaction>
</comment>
<keyword evidence="7 8" id="KW-0067">ATP-binding</keyword>
<dbReference type="SUPFAM" id="SSF57716">
    <property type="entry name" value="Glucocorticoid receptor-like (DNA-binding domain)"/>
    <property type="match status" value="1"/>
</dbReference>
<dbReference type="AlphaFoldDB" id="A0A0G1D5D0"/>